<dbReference type="EMBL" id="KV454440">
    <property type="protein sequence ID" value="ODQ77428.1"/>
    <property type="molecule type" value="Genomic_DNA"/>
</dbReference>
<comment type="function">
    <text evidence="6">Demethylates proteins that have been reversibly carboxymethylated.</text>
</comment>
<feature type="domain" description="AB hydrolase-1" evidence="8">
    <location>
        <begin position="64"/>
        <end position="312"/>
    </location>
</feature>
<feature type="active site" evidence="7">
    <location>
        <position position="179"/>
    </location>
</feature>
<sequence>MSEFQRKLFKVETPGRGAESLASSTPDVAKEAYFQVNEVYEDPQTRIRFQTFYTPPSGNGPLYVFHHGAGSSAMSFALLARELRERWRDDSTPIECGVFAFDMRGHGLTHGGESLDYSLARLVADFSFVTKELFRRHFNDTAHPSTFLVGHSLGGAILTNAVSANRLAPLKVTGLVMLDIVEETAIRSLSVMPLYLKTRPKQFASLDMAIKWHLRTNLLHNFRSAQISVPAILSRDASEGYCWRTRLEDTEPYWSSWFQGLSSRFVAQTPSLAKLLILAGQDKLDKELMIGQMQGKYQLVVFQDSGHFIQEDCVSKTAITLVEFSKRNDLLGFMDQKGPVIKALWGKVNSI</sequence>
<evidence type="ECO:0000256" key="1">
    <source>
        <dbReference type="ARBA" id="ARBA00008645"/>
    </source>
</evidence>
<keyword evidence="10" id="KW-1185">Reference proteome</keyword>
<dbReference type="InterPro" id="IPR000073">
    <property type="entry name" value="AB_hydrolase_1"/>
</dbReference>
<dbReference type="Pfam" id="PF12697">
    <property type="entry name" value="Abhydrolase_6"/>
    <property type="match status" value="1"/>
</dbReference>
<dbReference type="GO" id="GO:0005763">
    <property type="term" value="C:mitochondrial small ribosomal subunit"/>
    <property type="evidence" value="ECO:0007669"/>
    <property type="project" value="EnsemblFungi"/>
</dbReference>
<dbReference type="PANTHER" id="PTHR14189">
    <property type="entry name" value="PROTEIN PHOSPHATASE METHYLESTERASE-1 RELATED"/>
    <property type="match status" value="1"/>
</dbReference>
<comment type="similarity">
    <text evidence="1 6">Belongs to the AB hydrolase superfamily.</text>
</comment>
<evidence type="ECO:0000259" key="8">
    <source>
        <dbReference type="Pfam" id="PF12697"/>
    </source>
</evidence>
<dbReference type="RefSeq" id="XP_018982756.1">
    <property type="nucleotide sequence ID" value="XM_019132213.1"/>
</dbReference>
<dbReference type="PIRSF" id="PIRSF022950">
    <property type="entry name" value="PPase_methylesterase_euk"/>
    <property type="match status" value="1"/>
</dbReference>
<dbReference type="InterPro" id="IPR016812">
    <property type="entry name" value="PPase_methylesterase_euk"/>
</dbReference>
<dbReference type="OrthoDB" id="194865at2759"/>
<evidence type="ECO:0000256" key="3">
    <source>
        <dbReference type="ARBA" id="ARBA00022487"/>
    </source>
</evidence>
<dbReference type="STRING" id="984486.A0A1E3QIJ6"/>
<keyword evidence="4 6" id="KW-0378">Hydrolase</keyword>
<dbReference type="EC" id="3.1.1.-" evidence="6"/>
<evidence type="ECO:0000256" key="7">
    <source>
        <dbReference type="PIRSR" id="PIRSR022950-1"/>
    </source>
</evidence>
<evidence type="ECO:0000256" key="6">
    <source>
        <dbReference type="PIRNR" id="PIRNR022950"/>
    </source>
</evidence>
<proteinExistence type="inferred from homology"/>
<dbReference type="SUPFAM" id="SSF53474">
    <property type="entry name" value="alpha/beta-Hydrolases"/>
    <property type="match status" value="1"/>
</dbReference>
<dbReference type="GeneID" id="30150066"/>
<dbReference type="GO" id="GO:0051723">
    <property type="term" value="F:protein methylesterase activity"/>
    <property type="evidence" value="ECO:0007669"/>
    <property type="project" value="UniProtKB-EC"/>
</dbReference>
<evidence type="ECO:0000256" key="5">
    <source>
        <dbReference type="ARBA" id="ARBA00049203"/>
    </source>
</evidence>
<comment type="catalytic activity">
    <reaction evidence="5">
        <text>[phosphatase 2A protein]-C-terminal L-leucine methyl ester + H2O = [phosphatase 2A protein]-C-terminal L-leucine + methanol + H(+)</text>
        <dbReference type="Rhea" id="RHEA:48548"/>
        <dbReference type="Rhea" id="RHEA-COMP:12134"/>
        <dbReference type="Rhea" id="RHEA-COMP:12135"/>
        <dbReference type="ChEBI" id="CHEBI:15377"/>
        <dbReference type="ChEBI" id="CHEBI:15378"/>
        <dbReference type="ChEBI" id="CHEBI:17790"/>
        <dbReference type="ChEBI" id="CHEBI:90516"/>
        <dbReference type="ChEBI" id="CHEBI:90517"/>
        <dbReference type="EC" id="3.1.1.89"/>
    </reaction>
</comment>
<evidence type="ECO:0000313" key="10">
    <source>
        <dbReference type="Proteomes" id="UP000094336"/>
    </source>
</evidence>
<name>A0A1E3QIJ6_9ASCO</name>
<reference evidence="10" key="1">
    <citation type="submission" date="2016-05" db="EMBL/GenBank/DDBJ databases">
        <title>Comparative genomics of biotechnologically important yeasts.</title>
        <authorList>
            <consortium name="DOE Joint Genome Institute"/>
            <person name="Riley R."/>
            <person name="Haridas S."/>
            <person name="Wolfe K.H."/>
            <person name="Lopes M.R."/>
            <person name="Hittinger C.T."/>
            <person name="Goker M."/>
            <person name="Salamov A."/>
            <person name="Wisecaver J."/>
            <person name="Long T.M."/>
            <person name="Aerts A.L."/>
            <person name="Barry K."/>
            <person name="Choi C."/>
            <person name="Clum A."/>
            <person name="Coughlan A.Y."/>
            <person name="Deshpande S."/>
            <person name="Douglass A.P."/>
            <person name="Hanson S.J."/>
            <person name="Klenk H.-P."/>
            <person name="Labutti K."/>
            <person name="Lapidus A."/>
            <person name="Lindquist E."/>
            <person name="Lipzen A."/>
            <person name="Meier-Kolthoff J.P."/>
            <person name="Ohm R.A."/>
            <person name="Otillar R.P."/>
            <person name="Pangilinan J."/>
            <person name="Peng Y."/>
            <person name="Rokas A."/>
            <person name="Rosa C.A."/>
            <person name="Scheuner C."/>
            <person name="Sibirny A.A."/>
            <person name="Slot J.C."/>
            <person name="Stielow J.B."/>
            <person name="Sun H."/>
            <person name="Kurtzman C.P."/>
            <person name="Blackwell M."/>
            <person name="Grigoriev I.V."/>
            <person name="Jeffries T.W."/>
        </authorList>
    </citation>
    <scope>NUCLEOTIDE SEQUENCE [LARGE SCALE GENOMIC DNA]</scope>
    <source>
        <strain evidence="10">NRRL Y-12698</strain>
    </source>
</reference>
<organism evidence="9 10">
    <name type="scientific">Babjeviella inositovora NRRL Y-12698</name>
    <dbReference type="NCBI Taxonomy" id="984486"/>
    <lineage>
        <taxon>Eukaryota</taxon>
        <taxon>Fungi</taxon>
        <taxon>Dikarya</taxon>
        <taxon>Ascomycota</taxon>
        <taxon>Saccharomycotina</taxon>
        <taxon>Pichiomycetes</taxon>
        <taxon>Serinales incertae sedis</taxon>
        <taxon>Babjeviella</taxon>
    </lineage>
</organism>
<dbReference type="PANTHER" id="PTHR14189:SF0">
    <property type="entry name" value="PROTEIN PHOSPHATASE METHYLESTERASE 1"/>
    <property type="match status" value="1"/>
</dbReference>
<feature type="active site" evidence="7">
    <location>
        <position position="307"/>
    </location>
</feature>
<keyword evidence="3 6" id="KW-0719">Serine esterase</keyword>
<dbReference type="Proteomes" id="UP000094336">
    <property type="component" value="Unassembled WGS sequence"/>
</dbReference>
<evidence type="ECO:0000256" key="4">
    <source>
        <dbReference type="ARBA" id="ARBA00022801"/>
    </source>
</evidence>
<evidence type="ECO:0000313" key="9">
    <source>
        <dbReference type="EMBL" id="ODQ77428.1"/>
    </source>
</evidence>
<dbReference type="Gene3D" id="3.40.50.1820">
    <property type="entry name" value="alpha/beta hydrolase"/>
    <property type="match status" value="1"/>
</dbReference>
<protein>
    <recommendedName>
        <fullName evidence="2 6">Protein phosphatase methylesterase 1</fullName>
        <shortName evidence="6">PME-1</shortName>
        <ecNumber evidence="6">3.1.1.-</ecNumber>
    </recommendedName>
</protein>
<evidence type="ECO:0000256" key="2">
    <source>
        <dbReference type="ARBA" id="ARBA00020672"/>
    </source>
</evidence>
<accession>A0A1E3QIJ6</accession>
<gene>
    <name evidence="9" type="ORF">BABINDRAFT_54304</name>
</gene>
<dbReference type="AlphaFoldDB" id="A0A1E3QIJ6"/>
<dbReference type="InterPro" id="IPR029058">
    <property type="entry name" value="AB_hydrolase_fold"/>
</dbReference>
<feature type="active site" evidence="7">
    <location>
        <position position="152"/>
    </location>
</feature>